<dbReference type="NCBIfam" id="TIGR01720">
    <property type="entry name" value="NRPS-para261"/>
    <property type="match status" value="1"/>
</dbReference>
<dbReference type="FunFam" id="3.40.50.980:FF:000001">
    <property type="entry name" value="Non-ribosomal peptide synthetase"/>
    <property type="match status" value="1"/>
</dbReference>
<dbReference type="PROSITE" id="PS00455">
    <property type="entry name" value="AMP_BINDING"/>
    <property type="match status" value="2"/>
</dbReference>
<dbReference type="GO" id="GO:0003824">
    <property type="term" value="F:catalytic activity"/>
    <property type="evidence" value="ECO:0007669"/>
    <property type="project" value="InterPro"/>
</dbReference>
<accession>A0A0G3BQ38</accession>
<evidence type="ECO:0000313" key="7">
    <source>
        <dbReference type="EMBL" id="AKJ29466.1"/>
    </source>
</evidence>
<dbReference type="PANTHER" id="PTHR45527:SF1">
    <property type="entry name" value="FATTY ACID SYNTHASE"/>
    <property type="match status" value="1"/>
</dbReference>
<dbReference type="SUPFAM" id="SSF47336">
    <property type="entry name" value="ACP-like"/>
    <property type="match status" value="2"/>
</dbReference>
<dbReference type="GO" id="GO:0072330">
    <property type="term" value="P:monocarboxylic acid biosynthetic process"/>
    <property type="evidence" value="ECO:0007669"/>
    <property type="project" value="UniProtKB-ARBA"/>
</dbReference>
<comment type="cofactor">
    <cofactor evidence="1">
        <name>pantetheine 4'-phosphate</name>
        <dbReference type="ChEBI" id="CHEBI:47942"/>
    </cofactor>
</comment>
<dbReference type="CDD" id="cd19531">
    <property type="entry name" value="LCL_NRPS-like"/>
    <property type="match status" value="1"/>
</dbReference>
<reference evidence="7 8" key="1">
    <citation type="submission" date="2015-05" db="EMBL/GenBank/DDBJ databases">
        <authorList>
            <person name="Tang B."/>
            <person name="Yu Y."/>
        </authorList>
    </citation>
    <scope>NUCLEOTIDE SEQUENCE [LARGE SCALE GENOMIC DNA]</scope>
    <source>
        <strain evidence="7 8">DSM 7029</strain>
    </source>
</reference>
<dbReference type="SMART" id="SM00823">
    <property type="entry name" value="PKS_PP"/>
    <property type="match status" value="2"/>
</dbReference>
<dbReference type="FunFam" id="3.30.300.30:FF:000010">
    <property type="entry name" value="Enterobactin synthetase component F"/>
    <property type="match status" value="1"/>
</dbReference>
<comment type="similarity">
    <text evidence="2">Belongs to the ATP-dependent AMP-binding enzyme family.</text>
</comment>
<dbReference type="Pfam" id="PF00550">
    <property type="entry name" value="PP-binding"/>
    <property type="match status" value="2"/>
</dbReference>
<dbReference type="InterPro" id="IPR009081">
    <property type="entry name" value="PP-bd_ACP"/>
</dbReference>
<keyword evidence="8" id="KW-1185">Reference proteome</keyword>
<dbReference type="Pfam" id="PF13193">
    <property type="entry name" value="AMP-binding_C"/>
    <property type="match status" value="2"/>
</dbReference>
<gene>
    <name evidence="7" type="ORF">AAW51_2775</name>
</gene>
<dbReference type="NCBIfam" id="TIGR01733">
    <property type="entry name" value="AA-adenyl-dom"/>
    <property type="match status" value="2"/>
</dbReference>
<dbReference type="PROSITE" id="PS50075">
    <property type="entry name" value="CARRIER"/>
    <property type="match status" value="2"/>
</dbReference>
<dbReference type="Gene3D" id="3.40.50.980">
    <property type="match status" value="4"/>
</dbReference>
<keyword evidence="3" id="KW-0596">Phosphopantetheine</keyword>
<dbReference type="InterPro" id="IPR001242">
    <property type="entry name" value="Condensation_dom"/>
</dbReference>
<keyword evidence="4" id="KW-0597">Phosphoprotein</keyword>
<dbReference type="GO" id="GO:0044550">
    <property type="term" value="P:secondary metabolite biosynthetic process"/>
    <property type="evidence" value="ECO:0007669"/>
    <property type="project" value="UniProtKB-ARBA"/>
</dbReference>
<dbReference type="FunFam" id="1.10.1200.10:FF:000016">
    <property type="entry name" value="Non-ribosomal peptide synthase"/>
    <property type="match status" value="1"/>
</dbReference>
<dbReference type="PROSITE" id="PS00012">
    <property type="entry name" value="PHOSPHOPANTETHEINE"/>
    <property type="match status" value="2"/>
</dbReference>
<dbReference type="InterPro" id="IPR036736">
    <property type="entry name" value="ACP-like_sf"/>
</dbReference>
<proteinExistence type="inferred from homology"/>
<dbReference type="GO" id="GO:0031177">
    <property type="term" value="F:phosphopantetheine binding"/>
    <property type="evidence" value="ECO:0007669"/>
    <property type="project" value="InterPro"/>
</dbReference>
<dbReference type="CDD" id="cd19534">
    <property type="entry name" value="E_NRPS"/>
    <property type="match status" value="1"/>
</dbReference>
<dbReference type="Gene3D" id="3.30.300.30">
    <property type="match status" value="2"/>
</dbReference>
<dbReference type="OrthoDB" id="6297021at2"/>
<evidence type="ECO:0000256" key="2">
    <source>
        <dbReference type="ARBA" id="ARBA00006432"/>
    </source>
</evidence>
<evidence type="ECO:0000313" key="8">
    <source>
        <dbReference type="Proteomes" id="UP000035352"/>
    </source>
</evidence>
<dbReference type="CDD" id="cd05930">
    <property type="entry name" value="A_NRPS"/>
    <property type="match status" value="2"/>
</dbReference>
<dbReference type="Gene3D" id="2.30.38.10">
    <property type="entry name" value="Luciferase, Domain 3"/>
    <property type="match status" value="2"/>
</dbReference>
<dbReference type="Pfam" id="PF00668">
    <property type="entry name" value="Condensation"/>
    <property type="match status" value="2"/>
</dbReference>
<dbReference type="EMBL" id="CP011371">
    <property type="protein sequence ID" value="AKJ29466.1"/>
    <property type="molecule type" value="Genomic_DNA"/>
</dbReference>
<dbReference type="InterPro" id="IPR000873">
    <property type="entry name" value="AMP-dep_synth/lig_dom"/>
</dbReference>
<evidence type="ECO:0000256" key="1">
    <source>
        <dbReference type="ARBA" id="ARBA00001957"/>
    </source>
</evidence>
<dbReference type="STRING" id="413882.AAW51_2775"/>
<evidence type="ECO:0000256" key="5">
    <source>
        <dbReference type="ARBA" id="ARBA00022737"/>
    </source>
</evidence>
<protein>
    <submittedName>
        <fullName evidence="7">Non-ribosomal peptide synthetase</fullName>
    </submittedName>
</protein>
<evidence type="ECO:0000259" key="6">
    <source>
        <dbReference type="PROSITE" id="PS50075"/>
    </source>
</evidence>
<dbReference type="SUPFAM" id="SSF52777">
    <property type="entry name" value="CoA-dependent acyltransferases"/>
    <property type="match status" value="6"/>
</dbReference>
<keyword evidence="5" id="KW-0677">Repeat</keyword>
<dbReference type="FunFam" id="3.40.50.12780:FF:000012">
    <property type="entry name" value="Non-ribosomal peptide synthetase"/>
    <property type="match status" value="1"/>
</dbReference>
<dbReference type="SUPFAM" id="SSF56801">
    <property type="entry name" value="Acetyl-CoA synthetase-like"/>
    <property type="match status" value="2"/>
</dbReference>
<evidence type="ECO:0000256" key="4">
    <source>
        <dbReference type="ARBA" id="ARBA00022553"/>
    </source>
</evidence>
<dbReference type="PANTHER" id="PTHR45527">
    <property type="entry name" value="NONRIBOSOMAL PEPTIDE SYNTHETASE"/>
    <property type="match status" value="1"/>
</dbReference>
<dbReference type="InterPro" id="IPR025110">
    <property type="entry name" value="AMP-bd_C"/>
</dbReference>
<dbReference type="GO" id="GO:0043041">
    <property type="term" value="P:amino acid activation for nonribosomal peptide biosynthetic process"/>
    <property type="evidence" value="ECO:0007669"/>
    <property type="project" value="TreeGrafter"/>
</dbReference>
<dbReference type="GO" id="GO:0005737">
    <property type="term" value="C:cytoplasm"/>
    <property type="evidence" value="ECO:0007669"/>
    <property type="project" value="TreeGrafter"/>
</dbReference>
<dbReference type="InterPro" id="IPR010060">
    <property type="entry name" value="NRPS_synth"/>
</dbReference>
<dbReference type="PATRIC" id="fig|413882.6.peg.2897"/>
<dbReference type="Gene3D" id="3.30.559.10">
    <property type="entry name" value="Chloramphenicol acetyltransferase-like domain"/>
    <property type="match status" value="3"/>
</dbReference>
<name>A0A0G3BQ38_9BURK</name>
<dbReference type="InterPro" id="IPR006162">
    <property type="entry name" value="Ppantetheine_attach_site"/>
</dbReference>
<evidence type="ECO:0000256" key="3">
    <source>
        <dbReference type="ARBA" id="ARBA00022450"/>
    </source>
</evidence>
<dbReference type="Gene3D" id="3.30.559.30">
    <property type="entry name" value="Nonribosomal peptide synthetase, condensation domain"/>
    <property type="match status" value="3"/>
</dbReference>
<dbReference type="InterPro" id="IPR020845">
    <property type="entry name" value="AMP-binding_CS"/>
</dbReference>
<dbReference type="Pfam" id="PF00501">
    <property type="entry name" value="AMP-binding"/>
    <property type="match status" value="2"/>
</dbReference>
<dbReference type="RefSeq" id="WP_047195077.1">
    <property type="nucleotide sequence ID" value="NZ_CP011371.1"/>
</dbReference>
<dbReference type="InterPro" id="IPR023213">
    <property type="entry name" value="CAT-like_dom_sf"/>
</dbReference>
<dbReference type="InterPro" id="IPR045851">
    <property type="entry name" value="AMP-bd_C_sf"/>
</dbReference>
<dbReference type="FunFam" id="1.10.1200.10:FF:000005">
    <property type="entry name" value="Nonribosomal peptide synthetase 1"/>
    <property type="match status" value="1"/>
</dbReference>
<organism evidence="7 8">
    <name type="scientific">Caldimonas brevitalea</name>
    <dbReference type="NCBI Taxonomy" id="413882"/>
    <lineage>
        <taxon>Bacteria</taxon>
        <taxon>Pseudomonadati</taxon>
        <taxon>Pseudomonadota</taxon>
        <taxon>Betaproteobacteria</taxon>
        <taxon>Burkholderiales</taxon>
        <taxon>Sphaerotilaceae</taxon>
        <taxon>Caldimonas</taxon>
    </lineage>
</organism>
<feature type="domain" description="Carrier" evidence="6">
    <location>
        <begin position="1963"/>
        <end position="2037"/>
    </location>
</feature>
<dbReference type="KEGG" id="pbh:AAW51_2775"/>
<dbReference type="Proteomes" id="UP000035352">
    <property type="component" value="Chromosome"/>
</dbReference>
<dbReference type="InterPro" id="IPR020806">
    <property type="entry name" value="PKS_PP-bd"/>
</dbReference>
<dbReference type="InterPro" id="IPR010071">
    <property type="entry name" value="AA_adenyl_dom"/>
</dbReference>
<feature type="domain" description="Carrier" evidence="6">
    <location>
        <begin position="902"/>
        <end position="977"/>
    </location>
</feature>
<dbReference type="Gene3D" id="1.10.1200.10">
    <property type="entry name" value="ACP-like"/>
    <property type="match status" value="2"/>
</dbReference>
<sequence length="2490" mass="269130">MTQTAGFRLSAQQLSAWRRRDAAWCGVRGVVAMPHGATPGDVKAALQAIAARHEVLRTRIEPVAGVPLQFVDDLAALHWEERKAGAPAQPMTFDTWPHPAGAALAACWVWDEASRGQAATSVSDCSVWLSLDGLHGDARTLQLIAQELHDQLAGRRNDADVVQYADYAQWQHELGEAEPGAVAYWRARPPLPVGRLPLERPVAGAFSPRTLAFAAPPDTSEPAVFAAWALLLARHLDQPGLTLGVVDAGRSDEVADACGPYARVLPLVLGYDAAQTWQQWCETVAAVRADAISQAEGLGAVDLEMALQYRRAAAPEPAQLLAVEAAFRLRLDVQPLADGGGLQLGLSYDAGRFDAEAAQALVAQLSALLAALPPTSQPLGEVFLGSPHTGPMVVPGEPGRLDSVPLLHMLIERQARLGPDRPAVACADGRLDYDTLVRRADVLAARLVAAGAAPDRIVAVCLPRSVDLVVALLAVLKSGAAYLPLDPGYPPERLDYMQHDSGACCLVADARSAAIAAAGLPVVLIGAPAPAALPNVPPRPPHPDQLAYVIYTSGSTGRPKGVAITHRNACHSTLARHRWYERPVSAYLMLSSVAFDSSVAGIFWTLTQGGLLVLPEDDAHRDVAALARLVEHHRASHLLALPSLHAQLLDAEPARLATLTDVIVAGEACSATLVEAHHRVLPQAALYNEYGPTEASVWSLAHATRPGEDPVPIGRPIPFIEAWVLDTALQPLPPGVQGELYLGGPALARGYLGRPDLTADRFVPHPTAAGQRLYRTGDRVRLNAAGQAEFLGRTDQQVKIRGFRIELGEIEARLAEHAAVREAVAVVREDQPGDRRVVAYVIARPPAPAAETLRTHLLRSLPEHLLPSAYVFVDAFPMTPNGKLDRKALPAPERASRAAYVAPRDDIEQQIAAVWSELLELEPVGVHDNFFELGGHSLVATQVVTRLRRRFDVELPVRELFAAPTVAGLALAVKRQRGQPAAPGLAPIEPLAERDALPLSYAQQRLWFLAQLDPDDVSYHIAGVLKMAGRLDVEAWASAFAALQTRHEVLRSRMPTDTAGRPRLVVEPIARASLERIDLSGLGDDVPAEAALRAQAVAQRPFSLAQGPLLRAVLITLAPEHHHLVLVMHHIVSDGWSTERLLQDWCEFYRSRLEAGATAPTPLSIQYADYAAWQRRQLTEAALSRELAHWRDVLGDEAPLLALPTDRPRPQVLSGRGDRVTIALPGSLAARAKAHAQQRQASLFMLLEAAYAGLLARHAGQDDIRIGTPVAGRGRLELEPLVGLFVNTVVLRHRFTPLTPFDALLDATRERVLDAEQHQQLPFERLVEALAPERDLGHTPLFQAMFDLQTERYSALARLPGLQVELQAVDLPTSKFDLSLNCRDTGDTIECCFEYSTDLFDRSTIQRLAQHYQQLLDAALAEPQRPLADLPLLDAAAQALLTPRPTRDWPIGEGFAALFDSTARARAGELAVCDGHTSLRYAELAQRARGLATALQQAGAGPERPVAILLPRSVDYLVAIVATQFAGAPWLPLDMTLPQARLVQMLSLAAPPVLVAAEVCDVAPRLRTALARPPQWVSPQAVGEGAPRLWPAHPQQLAYLIFTSGSTGTPKAAMVPAGPMLNHLLGKIEQLDLGPSDRIAQTASPCFDISVWQFLTALLCGASVHIVPDSCTRDGAALLRHVNAEGLTVLESVPSLMRGMLDDPSSPAQLPTLRCLLPTGEALPPEVARQWFRHYPGVPLINAYGPAECADDVALWRLDGPPDTSLAHLPIGTPTGNLRLHVVNDALQLQPPGVIGELAIAGAGVGRGYLGAPALTAERFVPDPYGPPGSRLYRSGDLARQAPDAVLSFVGRRDHQLKIRGHRVEPAEIEARLLQHDEVRAAAVLLAGTPPRLVAYVAVDTRDGTAQGGDDPLRSVLAAQLPEYMVPAAIVRLPALPLNANGKLDRARLPAPDFSQASQPDLAPRNDTERTLARVWAEVLGLPSVGLRDNFFALGGDSILSIQLVSKAREAGLQISARAVFQHQTVEALAAVAEHAAPAMARSAPEGDVPLTPIQHSFFELCAPNPHHWNQSVLLTPAARLTAGQVDTALQALVAHHDGLRLRFRLEEQGWVQHYASGPAGAVLIARQLDHTDELDAHCDAVQASLDLEHGPLLRAALFDLPGGEQRLLIAVHHLVVDGVSWRILLDDLATALQPGPQGVVLPARTASYQDWARSLLQRAERGEFDTERPFWQAQQAPALPVERPGGSRLERDIEIVHVTLDRQATERLLQCGQQRATPDDFLLTALAQVLLPWSQREALLVEQESHGRPDDLDLGRTVGWFTAAYPLRLAPDLTSAPVDQLKQVKQALRSVPNGGIGYGALRYLQRVLPAANTQVAFNYLGQLDASADRRWFAKLDARSGRLYDGHTARRHEFDLNAYVLGGQLQLDWGYSRERYARATVESLAARFVTSLATLLQLANGDAAQLLTPQDFPEAALDAASFDQLLAGME</sequence>